<keyword evidence="2" id="KW-0812">Transmembrane</keyword>
<dbReference type="PANTHER" id="PTHR30576">
    <property type="entry name" value="COLANIC BIOSYNTHESIS UDP-GLUCOSE LIPID CARRIER TRANSFERASE"/>
    <property type="match status" value="1"/>
</dbReference>
<evidence type="ECO:0000313" key="5">
    <source>
        <dbReference type="Proteomes" id="UP000317685"/>
    </source>
</evidence>
<protein>
    <submittedName>
        <fullName evidence="4">Lipopolysaccharide/colanic/teichoic acid biosynthesis glycosyltransferase</fullName>
    </submittedName>
</protein>
<dbReference type="PANTHER" id="PTHR30576:SF8">
    <property type="entry name" value="UNDECAPRENYL-PHOSPHATE GALACTOSE PHOSPHOTRANSFERASE"/>
    <property type="match status" value="1"/>
</dbReference>
<feature type="domain" description="Bacterial sugar transferase" evidence="3">
    <location>
        <begin position="22"/>
        <end position="195"/>
    </location>
</feature>
<organism evidence="4 5">
    <name type="scientific">Micromonospora taraxaci</name>
    <dbReference type="NCBI Taxonomy" id="1316803"/>
    <lineage>
        <taxon>Bacteria</taxon>
        <taxon>Bacillati</taxon>
        <taxon>Actinomycetota</taxon>
        <taxon>Actinomycetes</taxon>
        <taxon>Micromonosporales</taxon>
        <taxon>Micromonosporaceae</taxon>
        <taxon>Micromonospora</taxon>
    </lineage>
</organism>
<feature type="transmembrane region" description="Helical" evidence="2">
    <location>
        <begin position="27"/>
        <end position="52"/>
    </location>
</feature>
<evidence type="ECO:0000256" key="1">
    <source>
        <dbReference type="ARBA" id="ARBA00006464"/>
    </source>
</evidence>
<comment type="similarity">
    <text evidence="1">Belongs to the bacterial sugar transferase family.</text>
</comment>
<comment type="caution">
    <text evidence="4">The sequence shown here is derived from an EMBL/GenBank/DDBJ whole genome shotgun (WGS) entry which is preliminary data.</text>
</comment>
<name>A0A561W6B9_9ACTN</name>
<keyword evidence="5" id="KW-1185">Reference proteome</keyword>
<dbReference type="EMBL" id="VIWZ01000001">
    <property type="protein sequence ID" value="TWG19416.1"/>
    <property type="molecule type" value="Genomic_DNA"/>
</dbReference>
<reference evidence="4 5" key="1">
    <citation type="submission" date="2019-06" db="EMBL/GenBank/DDBJ databases">
        <title>Sequencing the genomes of 1000 actinobacteria strains.</title>
        <authorList>
            <person name="Klenk H.-P."/>
        </authorList>
    </citation>
    <scope>NUCLEOTIDE SEQUENCE [LARGE SCALE GENOMIC DNA]</scope>
    <source>
        <strain evidence="4 5">DSM 45885</strain>
    </source>
</reference>
<evidence type="ECO:0000259" key="3">
    <source>
        <dbReference type="Pfam" id="PF02397"/>
    </source>
</evidence>
<keyword evidence="2" id="KW-0472">Membrane</keyword>
<keyword evidence="2" id="KW-1133">Transmembrane helix</keyword>
<dbReference type="GO" id="GO:0016780">
    <property type="term" value="F:phosphotransferase activity, for other substituted phosphate groups"/>
    <property type="evidence" value="ECO:0007669"/>
    <property type="project" value="TreeGrafter"/>
</dbReference>
<dbReference type="InterPro" id="IPR003362">
    <property type="entry name" value="Bact_transf"/>
</dbReference>
<accession>A0A561W6B9</accession>
<gene>
    <name evidence="4" type="ORF">FHU34_114798</name>
</gene>
<sequence>MPVLGVSTVEDPQRTVRPDRGKRVIDIVAAVILLALLVPVIATVALLVAVGLGRPVLFRQLRTGRHGEPFELIKFRTMRAPDPRLGLVEDGDRLTPLGRWLRATSLDELPTLWNVLRGEMSLVGPRPLLPEYLPRYSPHQARRHEVRPGVTGLAQVRGRNGLSWETKFDLDVEYVDTRCLALDLTILAATVRTVLRREGISAAGVATAPTFLGSPAGATAPLRTVPTGRRTAVTVRQGERR</sequence>
<dbReference type="AlphaFoldDB" id="A0A561W6B9"/>
<evidence type="ECO:0000313" key="4">
    <source>
        <dbReference type="EMBL" id="TWG19416.1"/>
    </source>
</evidence>
<evidence type="ECO:0000256" key="2">
    <source>
        <dbReference type="SAM" id="Phobius"/>
    </source>
</evidence>
<dbReference type="Proteomes" id="UP000317685">
    <property type="component" value="Unassembled WGS sequence"/>
</dbReference>
<proteinExistence type="inferred from homology"/>
<keyword evidence="4" id="KW-0808">Transferase</keyword>
<dbReference type="Pfam" id="PF02397">
    <property type="entry name" value="Bac_transf"/>
    <property type="match status" value="1"/>
</dbReference>